<organism evidence="1 2">
    <name type="scientific">Funneliformis geosporum</name>
    <dbReference type="NCBI Taxonomy" id="1117311"/>
    <lineage>
        <taxon>Eukaryota</taxon>
        <taxon>Fungi</taxon>
        <taxon>Fungi incertae sedis</taxon>
        <taxon>Mucoromycota</taxon>
        <taxon>Glomeromycotina</taxon>
        <taxon>Glomeromycetes</taxon>
        <taxon>Glomerales</taxon>
        <taxon>Glomeraceae</taxon>
        <taxon>Funneliformis</taxon>
    </lineage>
</organism>
<evidence type="ECO:0000313" key="1">
    <source>
        <dbReference type="EMBL" id="CAI2195940.1"/>
    </source>
</evidence>
<keyword evidence="2" id="KW-1185">Reference proteome</keyword>
<dbReference type="OrthoDB" id="10535980at2759"/>
<evidence type="ECO:0000313" key="2">
    <source>
        <dbReference type="Proteomes" id="UP001153678"/>
    </source>
</evidence>
<feature type="non-terminal residue" evidence="1">
    <location>
        <position position="276"/>
    </location>
</feature>
<proteinExistence type="predicted"/>
<comment type="caution">
    <text evidence="1">The sequence shown here is derived from an EMBL/GenBank/DDBJ whole genome shotgun (WGS) entry which is preliminary data.</text>
</comment>
<dbReference type="AlphaFoldDB" id="A0A9W4WYK2"/>
<protein>
    <submittedName>
        <fullName evidence="1">19282_t:CDS:1</fullName>
    </submittedName>
</protein>
<dbReference type="Proteomes" id="UP001153678">
    <property type="component" value="Unassembled WGS sequence"/>
</dbReference>
<gene>
    <name evidence="1" type="ORF">FWILDA_LOCUS17328</name>
</gene>
<dbReference type="EMBL" id="CAMKVN010013309">
    <property type="protein sequence ID" value="CAI2195940.1"/>
    <property type="molecule type" value="Genomic_DNA"/>
</dbReference>
<accession>A0A9W4WYK2</accession>
<reference evidence="1" key="1">
    <citation type="submission" date="2022-08" db="EMBL/GenBank/DDBJ databases">
        <authorList>
            <person name="Kallberg Y."/>
            <person name="Tangrot J."/>
            <person name="Rosling A."/>
        </authorList>
    </citation>
    <scope>NUCLEOTIDE SEQUENCE</scope>
    <source>
        <strain evidence="1">Wild A</strain>
    </source>
</reference>
<name>A0A9W4WYK2_9GLOM</name>
<sequence>MTELRQINKQEFLQELQKRLHDKQLTEQAVAKILEENLKNMSKKELNEREQIQKVLNVASKKNNGEIGKPDLIYYNAENNLLILGEVKPSINFHKSKILSEPVPIKYCVDGIIHYLNCFDRNHLLKYYKKHELEEILAKIKDLKLIGLAATDDRRNGIKKISTFSAEYKDNVSFAIDIDPVLDVKTFLNEEDYLNIFAKKSNDYKNMVNEVDKVSNEVNNMLRSIDSQFRPIVLSGGIISLFTNDTDNNFKDNFNNLDKESLFEDFFASIKENLKK</sequence>